<dbReference type="InterPro" id="IPR041715">
    <property type="entry name" value="HisRS-like_core"/>
</dbReference>
<comment type="miscellaneous">
    <text evidence="8">This function is generally fulfilled by the C-terminal part of HisG, which is missing in some bacteria such as this one.</text>
</comment>
<dbReference type="SUPFAM" id="SSF55681">
    <property type="entry name" value="Class II aaRS and biotin synthetases"/>
    <property type="match status" value="1"/>
</dbReference>
<reference evidence="10" key="1">
    <citation type="submission" date="2022-08" db="EMBL/GenBank/DDBJ databases">
        <title>Draft genome sequence of Lysinibacillus sp. strain KH24.</title>
        <authorList>
            <person name="Kanbe H."/>
            <person name="Itoh H."/>
        </authorList>
    </citation>
    <scope>NUCLEOTIDE SEQUENCE</scope>
    <source>
        <strain evidence="10">KH24</strain>
    </source>
</reference>
<evidence type="ECO:0000259" key="9">
    <source>
        <dbReference type="PROSITE" id="PS50862"/>
    </source>
</evidence>
<name>A0ABQ5NNE8_9BACI</name>
<dbReference type="GO" id="GO:0016757">
    <property type="term" value="F:glycosyltransferase activity"/>
    <property type="evidence" value="ECO:0007669"/>
    <property type="project" value="UniProtKB-KW"/>
</dbReference>
<dbReference type="Gene3D" id="3.40.50.12590">
    <property type="match status" value="1"/>
</dbReference>
<dbReference type="Pfam" id="PF13393">
    <property type="entry name" value="tRNA-synt_His"/>
    <property type="match status" value="1"/>
</dbReference>
<comment type="subunit">
    <text evidence="4 8">Heteromultimer composed of HisG and HisZ subunits.</text>
</comment>
<evidence type="ECO:0000256" key="5">
    <source>
        <dbReference type="ARBA" id="ARBA00020397"/>
    </source>
</evidence>
<dbReference type="InterPro" id="IPR004517">
    <property type="entry name" value="HisZ"/>
</dbReference>
<dbReference type="PANTHER" id="PTHR43707">
    <property type="entry name" value="HISTIDYL-TRNA SYNTHETASE"/>
    <property type="match status" value="1"/>
</dbReference>
<evidence type="ECO:0000256" key="2">
    <source>
        <dbReference type="ARBA" id="ARBA00004667"/>
    </source>
</evidence>
<evidence type="ECO:0000256" key="4">
    <source>
        <dbReference type="ARBA" id="ARBA00011496"/>
    </source>
</evidence>
<comment type="caution">
    <text evidence="10">The sequence shown here is derived from an EMBL/GenBank/DDBJ whole genome shotgun (WGS) entry which is preliminary data.</text>
</comment>
<dbReference type="NCBIfam" id="NF008941">
    <property type="entry name" value="PRK12292.2-4"/>
    <property type="match status" value="1"/>
</dbReference>
<dbReference type="PROSITE" id="PS50862">
    <property type="entry name" value="AA_TRNA_LIGASE_II"/>
    <property type="match status" value="1"/>
</dbReference>
<gene>
    <name evidence="8 10" type="primary">hisZ</name>
    <name evidence="10" type="ORF">LYSBPC_29700</name>
</gene>
<protein>
    <recommendedName>
        <fullName evidence="5 8">ATP phosphoribosyltransferase regulatory subunit</fullName>
    </recommendedName>
</protein>
<dbReference type="Gene3D" id="3.30.930.10">
    <property type="entry name" value="Bira Bifunctional Protein, Domain 2"/>
    <property type="match status" value="1"/>
</dbReference>
<organism evidence="10 11">
    <name type="scientific">Lysinibacillus piscis</name>
    <dbReference type="NCBI Taxonomy" id="2518931"/>
    <lineage>
        <taxon>Bacteria</taxon>
        <taxon>Bacillati</taxon>
        <taxon>Bacillota</taxon>
        <taxon>Bacilli</taxon>
        <taxon>Bacillales</taxon>
        <taxon>Bacillaceae</taxon>
        <taxon>Lysinibacillus</taxon>
    </lineage>
</organism>
<comment type="pathway">
    <text evidence="2 8">Amino-acid biosynthesis; L-histidine biosynthesis; L-histidine from 5-phospho-alpha-D-ribose 1-diphosphate: step 1/9.</text>
</comment>
<dbReference type="InterPro" id="IPR004516">
    <property type="entry name" value="HisRS/HisZ"/>
</dbReference>
<dbReference type="NCBIfam" id="TIGR00443">
    <property type="entry name" value="hisZ_biosyn_reg"/>
    <property type="match status" value="1"/>
</dbReference>
<keyword evidence="10" id="KW-0328">Glycosyltransferase</keyword>
<evidence type="ECO:0000313" key="10">
    <source>
        <dbReference type="EMBL" id="GLC89843.1"/>
    </source>
</evidence>
<accession>A0ABQ5NNE8</accession>
<keyword evidence="11" id="KW-1185">Reference proteome</keyword>
<dbReference type="InterPro" id="IPR006195">
    <property type="entry name" value="aa-tRNA-synth_II"/>
</dbReference>
<comment type="subcellular location">
    <subcellularLocation>
        <location evidence="1 8">Cytoplasm</location>
    </subcellularLocation>
</comment>
<evidence type="ECO:0000256" key="6">
    <source>
        <dbReference type="ARBA" id="ARBA00022490"/>
    </source>
</evidence>
<dbReference type="PIRSF" id="PIRSF001549">
    <property type="entry name" value="His-tRNA_synth"/>
    <property type="match status" value="1"/>
</dbReference>
<dbReference type="InterPro" id="IPR045864">
    <property type="entry name" value="aa-tRNA-synth_II/BPL/LPL"/>
</dbReference>
<evidence type="ECO:0000256" key="7">
    <source>
        <dbReference type="ARBA" id="ARBA00025246"/>
    </source>
</evidence>
<evidence type="ECO:0000256" key="3">
    <source>
        <dbReference type="ARBA" id="ARBA00005539"/>
    </source>
</evidence>
<comment type="similarity">
    <text evidence="3 8">Belongs to the class-II aminoacyl-tRNA synthetase family. HisZ subfamily.</text>
</comment>
<dbReference type="HAMAP" id="MF_00125">
    <property type="entry name" value="HisZ"/>
    <property type="match status" value="1"/>
</dbReference>
<feature type="domain" description="Aminoacyl-transfer RNA synthetases class-II family profile" evidence="9">
    <location>
        <begin position="25"/>
        <end position="321"/>
    </location>
</feature>
<evidence type="ECO:0000256" key="8">
    <source>
        <dbReference type="HAMAP-Rule" id="MF_00125"/>
    </source>
</evidence>
<dbReference type="CDD" id="cd00773">
    <property type="entry name" value="HisRS-like_core"/>
    <property type="match status" value="1"/>
</dbReference>
<proteinExistence type="inferred from homology"/>
<evidence type="ECO:0000256" key="1">
    <source>
        <dbReference type="ARBA" id="ARBA00004496"/>
    </source>
</evidence>
<dbReference type="Proteomes" id="UP001065593">
    <property type="component" value="Unassembled WGS sequence"/>
</dbReference>
<sequence>MSFIKKFEKPLGMRDTLPKIYEKVETIRSIGREFLITRGYVFIKTPTVEYFDTVGKASAITDTQLFKLVDSQGNTLVLRPDMTTPIARVAASKLLKEMIPLRLAYFASVFRAQETEGGRPAEFEQMGIELIGDNSVFADAEVIITALELLQRFALTQFKVTIGHAGILNCILQDYTESIEQQQILRSLLVQRNFVGFEEAVESFDLPKAKSDALLQFIEEAVTVNDIRDIEKYVRKNDALTYMQQLATLLEAANLAEYIAFDFTLSSHMSYYTGMLFEIFATGSGFPLGNGGRYDGLLDVFGSKVGATGFSIRVDRLLETLDTEESQSHDTTVVLFEEEQFEAALAIVQELRAVGKKSVLQLRNSLVDEQAFLAHFTEIIVVGQEEVIDE</sequence>
<comment type="function">
    <text evidence="7 8">Required for the first step of histidine biosynthesis. May allow the feedback regulation of ATP phosphoribosyltransferase activity by histidine.</text>
</comment>
<dbReference type="EMBL" id="BRZA01000004">
    <property type="protein sequence ID" value="GLC89843.1"/>
    <property type="molecule type" value="Genomic_DNA"/>
</dbReference>
<dbReference type="PANTHER" id="PTHR43707:SF1">
    <property type="entry name" value="HISTIDINE--TRNA LIGASE, MITOCHONDRIAL-RELATED"/>
    <property type="match status" value="1"/>
</dbReference>
<evidence type="ECO:0000313" key="11">
    <source>
        <dbReference type="Proteomes" id="UP001065593"/>
    </source>
</evidence>
<keyword evidence="8" id="KW-0368">Histidine biosynthesis</keyword>
<keyword evidence="6 8" id="KW-0963">Cytoplasm</keyword>
<dbReference type="RefSeq" id="WP_264989724.1">
    <property type="nucleotide sequence ID" value="NZ_BRZA01000004.1"/>
</dbReference>
<keyword evidence="8" id="KW-0028">Amino-acid biosynthesis</keyword>
<keyword evidence="10" id="KW-0808">Transferase</keyword>